<sequence length="606" mass="63300">MESSSSSSSDMTRRTHVSCGSGGSTGGAASGSSRRWRRQAPGATPAAARLLALALVLAAALNGPAAAGAGVVALADGGSASSADTGADVCEILPSWGAANPPIAGQRVARFQVLARIKTPSPPLLAVLQYGDEGGRQRKYTTRQYGQPDSYGRTPFILDRWAGASVYDTAPEASTARMYGASGWYDVTCQVQDSAGRLAAGTRRVYIYAAQPRPASGGRLALLTGPGTGTDAAAAGGSGGGPDSLPVTWADPGLPPATFRVLDLVIQDSGPGSDFPYRVVHGYLRARVLSPDPAADPTDPSSWSLVAIVRVNFVRREDGDGTTWALAPGDAADTSATPEPGASVFAFKLRAPGRYRLTWLVPDPQNPDSDAPYAAGPDPVELLVRAQDAGYVAPPQAPPPSIPASPAEPPGLASPPNLYDDSPPPPPRPPSPPPPSDPSQPPPPPAPPPPAPRPPQPRPPQPRPLQPQPPQPPPPQPPQQPPEAAADEPLAPARARPPAPPRAPRAALTPPEFPVPGGQEGLPPPVPLAPRRQPPPRRPPSRRRRSPAPRRRGSGGGGKVQMEVRVQVEVEVRVRGGRRMALQQQQQQREAEVEVEVEEQRQEQEP</sequence>
<feature type="region of interest" description="Disordered" evidence="1">
    <location>
        <begin position="391"/>
        <end position="564"/>
    </location>
</feature>
<feature type="compositionally biased region" description="Pro residues" evidence="1">
    <location>
        <begin position="395"/>
        <end position="413"/>
    </location>
</feature>
<accession>A0A835SD93</accession>
<protein>
    <submittedName>
        <fullName evidence="2">Uncharacterized protein</fullName>
    </submittedName>
</protein>
<organism evidence="2 3">
    <name type="scientific">Chlamydomonas incerta</name>
    <dbReference type="NCBI Taxonomy" id="51695"/>
    <lineage>
        <taxon>Eukaryota</taxon>
        <taxon>Viridiplantae</taxon>
        <taxon>Chlorophyta</taxon>
        <taxon>core chlorophytes</taxon>
        <taxon>Chlorophyceae</taxon>
        <taxon>CS clade</taxon>
        <taxon>Chlamydomonadales</taxon>
        <taxon>Chlamydomonadaceae</taxon>
        <taxon>Chlamydomonas</taxon>
    </lineage>
</organism>
<gene>
    <name evidence="2" type="ORF">HXX76_013906</name>
</gene>
<feature type="compositionally biased region" description="Pro residues" evidence="1">
    <location>
        <begin position="522"/>
        <end position="538"/>
    </location>
</feature>
<dbReference type="AlphaFoldDB" id="A0A835SD93"/>
<evidence type="ECO:0000256" key="1">
    <source>
        <dbReference type="SAM" id="MobiDB-lite"/>
    </source>
</evidence>
<dbReference type="PRINTS" id="PR01217">
    <property type="entry name" value="PRICHEXTENSN"/>
</dbReference>
<feature type="compositionally biased region" description="Low complexity" evidence="1">
    <location>
        <begin position="579"/>
        <end position="588"/>
    </location>
</feature>
<feature type="region of interest" description="Disordered" evidence="1">
    <location>
        <begin position="578"/>
        <end position="606"/>
    </location>
</feature>
<name>A0A835SD93_CHLIN</name>
<feature type="compositionally biased region" description="Pro residues" evidence="1">
    <location>
        <begin position="422"/>
        <end position="481"/>
    </location>
</feature>
<feature type="compositionally biased region" description="Basic residues" evidence="1">
    <location>
        <begin position="539"/>
        <end position="553"/>
    </location>
</feature>
<keyword evidence="3" id="KW-1185">Reference proteome</keyword>
<feature type="region of interest" description="Disordered" evidence="1">
    <location>
        <begin position="1"/>
        <end position="41"/>
    </location>
</feature>
<feature type="compositionally biased region" description="Gly residues" evidence="1">
    <location>
        <begin position="20"/>
        <end position="29"/>
    </location>
</feature>
<comment type="caution">
    <text evidence="2">The sequence shown here is derived from an EMBL/GenBank/DDBJ whole genome shotgun (WGS) entry which is preliminary data.</text>
</comment>
<dbReference type="Proteomes" id="UP000650467">
    <property type="component" value="Unassembled WGS sequence"/>
</dbReference>
<evidence type="ECO:0000313" key="3">
    <source>
        <dbReference type="Proteomes" id="UP000650467"/>
    </source>
</evidence>
<dbReference type="EMBL" id="JAEHOC010000058">
    <property type="protein sequence ID" value="KAG2425152.1"/>
    <property type="molecule type" value="Genomic_DNA"/>
</dbReference>
<feature type="compositionally biased region" description="Low complexity" evidence="1">
    <location>
        <begin position="482"/>
        <end position="494"/>
    </location>
</feature>
<reference evidence="2" key="1">
    <citation type="journal article" date="2020" name="bioRxiv">
        <title>Comparative genomics of Chlamydomonas.</title>
        <authorList>
            <person name="Craig R.J."/>
            <person name="Hasan A.R."/>
            <person name="Ness R.W."/>
            <person name="Keightley P.D."/>
        </authorList>
    </citation>
    <scope>NUCLEOTIDE SEQUENCE</scope>
    <source>
        <strain evidence="2">SAG 7.73</strain>
    </source>
</reference>
<proteinExistence type="predicted"/>
<dbReference type="OrthoDB" id="560197at2759"/>
<evidence type="ECO:0000313" key="2">
    <source>
        <dbReference type="EMBL" id="KAG2425152.1"/>
    </source>
</evidence>